<dbReference type="Proteomes" id="UP000799441">
    <property type="component" value="Unassembled WGS sequence"/>
</dbReference>
<feature type="transmembrane region" description="Helical" evidence="2">
    <location>
        <begin position="139"/>
        <end position="157"/>
    </location>
</feature>
<proteinExistence type="predicted"/>
<feature type="transmembrane region" description="Helical" evidence="2">
    <location>
        <begin position="107"/>
        <end position="133"/>
    </location>
</feature>
<keyword evidence="2" id="KW-0812">Transmembrane</keyword>
<feature type="region of interest" description="Disordered" evidence="1">
    <location>
        <begin position="277"/>
        <end position="310"/>
    </location>
</feature>
<evidence type="ECO:0000256" key="2">
    <source>
        <dbReference type="SAM" id="Phobius"/>
    </source>
</evidence>
<evidence type="ECO:0000313" key="4">
    <source>
        <dbReference type="Proteomes" id="UP000799441"/>
    </source>
</evidence>
<keyword evidence="4" id="KW-1185">Reference proteome</keyword>
<dbReference type="AlphaFoldDB" id="A0A9P4Q525"/>
<accession>A0A9P4Q525</accession>
<evidence type="ECO:0000313" key="3">
    <source>
        <dbReference type="EMBL" id="KAF2719650.1"/>
    </source>
</evidence>
<keyword evidence="2" id="KW-0472">Membrane</keyword>
<feature type="region of interest" description="Disordered" evidence="1">
    <location>
        <begin position="191"/>
        <end position="214"/>
    </location>
</feature>
<feature type="transmembrane region" description="Helical" evidence="2">
    <location>
        <begin position="47"/>
        <end position="64"/>
    </location>
</feature>
<dbReference type="OrthoDB" id="3870692at2759"/>
<name>A0A9P4Q525_9PEZI</name>
<gene>
    <name evidence="3" type="ORF">K431DRAFT_286453</name>
</gene>
<protein>
    <submittedName>
        <fullName evidence="3">Uncharacterized protein</fullName>
    </submittedName>
</protein>
<comment type="caution">
    <text evidence="3">The sequence shown here is derived from an EMBL/GenBank/DDBJ whole genome shotgun (WGS) entry which is preliminary data.</text>
</comment>
<evidence type="ECO:0000256" key="1">
    <source>
        <dbReference type="SAM" id="MobiDB-lite"/>
    </source>
</evidence>
<sequence>MPFGRLNFLVIYSLDLQSPGVAQQNLGTIHRMGSPYSSHPIYALRKWTIISSVVGLIVNSLVFAEPLSLFLVLSSAIFCLADFIDWANKKVTDPDHEPKWPRKLFMVLDIIFALLLLLAFWYAICISVFGYYYRGPVEAYAALFYLTSSFLHAYSFWKELMGQKKAAWLAKLQAPACERCGWLNQADSVERHCQPQHPSPPNATKAQPSRPATRQNVQPNLFTYAGPSASESATSYQRGDDILTPQHTESAMEEGLLIGSDVGTGYGSIAESVAADTHLEPELDQPAEIVVGKGKGSKKKGKGKAQENKE</sequence>
<keyword evidence="2" id="KW-1133">Transmembrane helix</keyword>
<reference evidence="3" key="1">
    <citation type="journal article" date="2020" name="Stud. Mycol.">
        <title>101 Dothideomycetes genomes: a test case for predicting lifestyles and emergence of pathogens.</title>
        <authorList>
            <person name="Haridas S."/>
            <person name="Albert R."/>
            <person name="Binder M."/>
            <person name="Bloem J."/>
            <person name="Labutti K."/>
            <person name="Salamov A."/>
            <person name="Andreopoulos B."/>
            <person name="Baker S."/>
            <person name="Barry K."/>
            <person name="Bills G."/>
            <person name="Bluhm B."/>
            <person name="Cannon C."/>
            <person name="Castanera R."/>
            <person name="Culley D."/>
            <person name="Daum C."/>
            <person name="Ezra D."/>
            <person name="Gonzalez J."/>
            <person name="Henrissat B."/>
            <person name="Kuo A."/>
            <person name="Liang C."/>
            <person name="Lipzen A."/>
            <person name="Lutzoni F."/>
            <person name="Magnuson J."/>
            <person name="Mondo S."/>
            <person name="Nolan M."/>
            <person name="Ohm R."/>
            <person name="Pangilinan J."/>
            <person name="Park H.-J."/>
            <person name="Ramirez L."/>
            <person name="Alfaro M."/>
            <person name="Sun H."/>
            <person name="Tritt A."/>
            <person name="Yoshinaga Y."/>
            <person name="Zwiers L.-H."/>
            <person name="Turgeon B."/>
            <person name="Goodwin S."/>
            <person name="Spatafora J."/>
            <person name="Crous P."/>
            <person name="Grigoriev I."/>
        </authorList>
    </citation>
    <scope>NUCLEOTIDE SEQUENCE</scope>
    <source>
        <strain evidence="3">CBS 116435</strain>
    </source>
</reference>
<dbReference type="EMBL" id="MU003808">
    <property type="protein sequence ID" value="KAF2719650.1"/>
    <property type="molecule type" value="Genomic_DNA"/>
</dbReference>
<organism evidence="3 4">
    <name type="scientific">Polychaeton citri CBS 116435</name>
    <dbReference type="NCBI Taxonomy" id="1314669"/>
    <lineage>
        <taxon>Eukaryota</taxon>
        <taxon>Fungi</taxon>
        <taxon>Dikarya</taxon>
        <taxon>Ascomycota</taxon>
        <taxon>Pezizomycotina</taxon>
        <taxon>Dothideomycetes</taxon>
        <taxon>Dothideomycetidae</taxon>
        <taxon>Capnodiales</taxon>
        <taxon>Capnodiaceae</taxon>
        <taxon>Polychaeton</taxon>
    </lineage>
</organism>
<feature type="transmembrane region" description="Helical" evidence="2">
    <location>
        <begin position="70"/>
        <end position="87"/>
    </location>
</feature>
<feature type="compositionally biased region" description="Polar residues" evidence="1">
    <location>
        <begin position="202"/>
        <end position="214"/>
    </location>
</feature>